<gene>
    <name evidence="1" type="ORF">I6I06_02185</name>
</gene>
<reference evidence="1 2" key="1">
    <citation type="submission" date="2020-12" db="EMBL/GenBank/DDBJ databases">
        <title>FDA dAtabase for Regulatory Grade micrObial Sequences (FDA-ARGOS): Supporting development and validation of Infectious Disease Dx tests.</title>
        <authorList>
            <person name="Nelson B."/>
            <person name="Plummer A."/>
            <person name="Tallon L."/>
            <person name="Sadzewicz L."/>
            <person name="Zhao X."/>
            <person name="Boylan J."/>
            <person name="Ott S."/>
            <person name="Bowen H."/>
            <person name="Vavikolanu K."/>
            <person name="Mehta A."/>
            <person name="Aluvathingal J."/>
            <person name="Nadendla S."/>
            <person name="Myers T."/>
            <person name="Yan Y."/>
            <person name="Sichtig H."/>
        </authorList>
    </citation>
    <scope>NUCLEOTIDE SEQUENCE [LARGE SCALE GENOMIC DNA]</scope>
    <source>
        <strain evidence="1 2">FDAARGOS_1049</strain>
    </source>
</reference>
<dbReference type="KEGG" id="pgis:I6I06_02185"/>
<dbReference type="EMBL" id="CP066075">
    <property type="protein sequence ID" value="QQC64329.1"/>
    <property type="molecule type" value="Genomic_DNA"/>
</dbReference>
<sequence>MRNHQTWPFSDPPNVVAIANRKIVEGADWIAYVSHDLDDGAWQFHTADAEVAEGDAVLVSLRNIAQIDSSVLQLADLPVGWHAWLEKKDMPWRRAEMRRS</sequence>
<protein>
    <recommendedName>
        <fullName evidence="3">DUF2185 domain-containing protein</fullName>
    </recommendedName>
</protein>
<keyword evidence="2" id="KW-1185">Reference proteome</keyword>
<dbReference type="AlphaFoldDB" id="A0A7T4N345"/>
<organism evidence="1 2">
    <name type="scientific">Paraburkholderia ginsengisoli</name>
    <dbReference type="NCBI Taxonomy" id="311231"/>
    <lineage>
        <taxon>Bacteria</taxon>
        <taxon>Pseudomonadati</taxon>
        <taxon>Pseudomonadota</taxon>
        <taxon>Betaproteobacteria</taxon>
        <taxon>Burkholderiales</taxon>
        <taxon>Burkholderiaceae</taxon>
        <taxon>Paraburkholderia</taxon>
    </lineage>
</organism>
<evidence type="ECO:0000313" key="2">
    <source>
        <dbReference type="Proteomes" id="UP000595610"/>
    </source>
</evidence>
<evidence type="ECO:0008006" key="3">
    <source>
        <dbReference type="Google" id="ProtNLM"/>
    </source>
</evidence>
<accession>A0A7T4N345</accession>
<dbReference type="Proteomes" id="UP000595610">
    <property type="component" value="Chromosome 1"/>
</dbReference>
<dbReference type="RefSeq" id="WP_084585271.1">
    <property type="nucleotide sequence ID" value="NZ_CP066075.1"/>
</dbReference>
<evidence type="ECO:0000313" key="1">
    <source>
        <dbReference type="EMBL" id="QQC64329.1"/>
    </source>
</evidence>
<proteinExistence type="predicted"/>
<name>A0A7T4N345_9BURK</name>